<gene>
    <name evidence="1" type="ORF">STSP_18750</name>
</gene>
<reference evidence="1 2" key="1">
    <citation type="submission" date="2015-12" db="EMBL/GenBank/DDBJ databases">
        <title>Genome sequence of Streptomyces sp. G25.</title>
        <authorList>
            <person name="Poehlein A."/>
            <person name="Roettig A."/>
            <person name="Hiessl S."/>
            <person name="Hauschild P."/>
            <person name="Schauer J."/>
            <person name="Madkour M.H."/>
            <person name="Al-Ansari A.M."/>
            <person name="Almakishah N.H."/>
            <person name="Steinbuechel A."/>
            <person name="Daniel R."/>
        </authorList>
    </citation>
    <scope>NUCLEOTIDE SEQUENCE [LARGE SCALE GENOMIC DNA]</scope>
    <source>
        <strain evidence="2">G25(2015)</strain>
    </source>
</reference>
<dbReference type="EMBL" id="LOHS01000057">
    <property type="protein sequence ID" value="OAH14788.1"/>
    <property type="molecule type" value="Genomic_DNA"/>
</dbReference>
<name>A0A177HXF6_9ACTN</name>
<comment type="caution">
    <text evidence="1">The sequence shown here is derived from an EMBL/GenBank/DDBJ whole genome shotgun (WGS) entry which is preliminary data.</text>
</comment>
<protein>
    <submittedName>
        <fullName evidence="1">Uncharacterized protein</fullName>
    </submittedName>
</protein>
<keyword evidence="2" id="KW-1185">Reference proteome</keyword>
<evidence type="ECO:0000313" key="2">
    <source>
        <dbReference type="Proteomes" id="UP000077381"/>
    </source>
</evidence>
<sequence>MVDAPYLSYLSVRNRLRACWYASVRAAVAC</sequence>
<proteinExistence type="predicted"/>
<accession>A0A177HXF6</accession>
<organism evidence="1 2">
    <name type="scientific">Streptomyces jeddahensis</name>
    <dbReference type="NCBI Taxonomy" id="1716141"/>
    <lineage>
        <taxon>Bacteria</taxon>
        <taxon>Bacillati</taxon>
        <taxon>Actinomycetota</taxon>
        <taxon>Actinomycetes</taxon>
        <taxon>Kitasatosporales</taxon>
        <taxon>Streptomycetaceae</taxon>
        <taxon>Streptomyces</taxon>
    </lineage>
</organism>
<evidence type="ECO:0000313" key="1">
    <source>
        <dbReference type="EMBL" id="OAH14788.1"/>
    </source>
</evidence>
<dbReference type="AlphaFoldDB" id="A0A177HXF6"/>
<dbReference type="Proteomes" id="UP000077381">
    <property type="component" value="Unassembled WGS sequence"/>
</dbReference>